<dbReference type="Proteomes" id="UP000681720">
    <property type="component" value="Unassembled WGS sequence"/>
</dbReference>
<feature type="non-terminal residue" evidence="2">
    <location>
        <position position="57"/>
    </location>
</feature>
<reference evidence="2" key="1">
    <citation type="submission" date="2021-02" db="EMBL/GenBank/DDBJ databases">
        <authorList>
            <person name="Nowell W R."/>
        </authorList>
    </citation>
    <scope>NUCLEOTIDE SEQUENCE</scope>
</reference>
<feature type="compositionally biased region" description="Polar residues" evidence="1">
    <location>
        <begin position="41"/>
        <end position="57"/>
    </location>
</feature>
<evidence type="ECO:0000256" key="1">
    <source>
        <dbReference type="SAM" id="MobiDB-lite"/>
    </source>
</evidence>
<evidence type="ECO:0000313" key="2">
    <source>
        <dbReference type="EMBL" id="CAF4306254.1"/>
    </source>
</evidence>
<gene>
    <name evidence="2" type="ORF">GIL414_LOCUS26079</name>
</gene>
<organism evidence="2 3">
    <name type="scientific">Rotaria magnacalcarata</name>
    <dbReference type="NCBI Taxonomy" id="392030"/>
    <lineage>
        <taxon>Eukaryota</taxon>
        <taxon>Metazoa</taxon>
        <taxon>Spiralia</taxon>
        <taxon>Gnathifera</taxon>
        <taxon>Rotifera</taxon>
        <taxon>Eurotatoria</taxon>
        <taxon>Bdelloidea</taxon>
        <taxon>Philodinida</taxon>
        <taxon>Philodinidae</taxon>
        <taxon>Rotaria</taxon>
    </lineage>
</organism>
<name>A0A8S2TV48_9BILA</name>
<dbReference type="AlphaFoldDB" id="A0A8S2TV48"/>
<sequence>MIPISKKTIPSTKKIGRMYADDDNDDKSIETVSPEPMQERPMNNSMQSPIIPMSQQK</sequence>
<evidence type="ECO:0000313" key="3">
    <source>
        <dbReference type="Proteomes" id="UP000681720"/>
    </source>
</evidence>
<feature type="compositionally biased region" description="Low complexity" evidence="1">
    <location>
        <begin position="1"/>
        <end position="13"/>
    </location>
</feature>
<proteinExistence type="predicted"/>
<protein>
    <submittedName>
        <fullName evidence="2">Uncharacterized protein</fullName>
    </submittedName>
</protein>
<comment type="caution">
    <text evidence="2">The sequence shown here is derived from an EMBL/GenBank/DDBJ whole genome shotgun (WGS) entry which is preliminary data.</text>
</comment>
<accession>A0A8S2TV48</accession>
<feature type="region of interest" description="Disordered" evidence="1">
    <location>
        <begin position="1"/>
        <end position="57"/>
    </location>
</feature>
<dbReference type="EMBL" id="CAJOBJ010037167">
    <property type="protein sequence ID" value="CAF4306254.1"/>
    <property type="molecule type" value="Genomic_DNA"/>
</dbReference>